<feature type="compositionally biased region" description="Low complexity" evidence="1">
    <location>
        <begin position="82"/>
        <end position="97"/>
    </location>
</feature>
<feature type="compositionally biased region" description="Acidic residues" evidence="1">
    <location>
        <begin position="70"/>
        <end position="81"/>
    </location>
</feature>
<dbReference type="Proteomes" id="UP000076532">
    <property type="component" value="Unassembled WGS sequence"/>
</dbReference>
<reference evidence="2 3" key="1">
    <citation type="journal article" date="2016" name="Mol. Biol. Evol.">
        <title>Comparative Genomics of Early-Diverging Mushroom-Forming Fungi Provides Insights into the Origins of Lignocellulose Decay Capabilities.</title>
        <authorList>
            <person name="Nagy L.G."/>
            <person name="Riley R."/>
            <person name="Tritt A."/>
            <person name="Adam C."/>
            <person name="Daum C."/>
            <person name="Floudas D."/>
            <person name="Sun H."/>
            <person name="Yadav J.S."/>
            <person name="Pangilinan J."/>
            <person name="Larsson K.H."/>
            <person name="Matsuura K."/>
            <person name="Barry K."/>
            <person name="Labutti K."/>
            <person name="Kuo R."/>
            <person name="Ohm R.A."/>
            <person name="Bhattacharya S.S."/>
            <person name="Shirouzu T."/>
            <person name="Yoshinaga Y."/>
            <person name="Martin F.M."/>
            <person name="Grigoriev I.V."/>
            <person name="Hibbett D.S."/>
        </authorList>
    </citation>
    <scope>NUCLEOTIDE SEQUENCE [LARGE SCALE GENOMIC DNA]</scope>
    <source>
        <strain evidence="2 3">CBS 109695</strain>
    </source>
</reference>
<name>A0A165Z0C1_9AGAM</name>
<sequence length="123" mass="13329">MLWGLLWRSRLKLNSDWSNNHILLYPSTYDEDFEEEEEADAEEEDEDDSEEEGDAEEGGGLTALLLGDGAADEDEEEEEYAGDANPNATHATATTPAGGVKRPAEVEDDAASHEAGTKKAKTA</sequence>
<evidence type="ECO:0000256" key="1">
    <source>
        <dbReference type="SAM" id="MobiDB-lite"/>
    </source>
</evidence>
<feature type="compositionally biased region" description="Basic and acidic residues" evidence="1">
    <location>
        <begin position="102"/>
        <end position="117"/>
    </location>
</feature>
<feature type="region of interest" description="Disordered" evidence="1">
    <location>
        <begin position="28"/>
        <end position="123"/>
    </location>
</feature>
<dbReference type="AlphaFoldDB" id="A0A165Z0C1"/>
<evidence type="ECO:0000313" key="2">
    <source>
        <dbReference type="EMBL" id="KZP10104.1"/>
    </source>
</evidence>
<dbReference type="EMBL" id="KV417686">
    <property type="protein sequence ID" value="KZP10104.1"/>
    <property type="molecule type" value="Genomic_DNA"/>
</dbReference>
<organism evidence="2 3">
    <name type="scientific">Athelia psychrophila</name>
    <dbReference type="NCBI Taxonomy" id="1759441"/>
    <lineage>
        <taxon>Eukaryota</taxon>
        <taxon>Fungi</taxon>
        <taxon>Dikarya</taxon>
        <taxon>Basidiomycota</taxon>
        <taxon>Agaricomycotina</taxon>
        <taxon>Agaricomycetes</taxon>
        <taxon>Agaricomycetidae</taxon>
        <taxon>Atheliales</taxon>
        <taxon>Atheliaceae</taxon>
        <taxon>Athelia</taxon>
    </lineage>
</organism>
<keyword evidence="3" id="KW-1185">Reference proteome</keyword>
<gene>
    <name evidence="2" type="ORF">FIBSPDRAFT_872959</name>
</gene>
<proteinExistence type="predicted"/>
<feature type="compositionally biased region" description="Acidic residues" evidence="1">
    <location>
        <begin position="29"/>
        <end position="57"/>
    </location>
</feature>
<accession>A0A165Z0C1</accession>
<protein>
    <submittedName>
        <fullName evidence="2">Uncharacterized protein</fullName>
    </submittedName>
</protein>
<evidence type="ECO:0000313" key="3">
    <source>
        <dbReference type="Proteomes" id="UP000076532"/>
    </source>
</evidence>